<feature type="transmembrane region" description="Helical" evidence="1">
    <location>
        <begin position="29"/>
        <end position="50"/>
    </location>
</feature>
<keyword evidence="1" id="KW-0472">Membrane</keyword>
<accession>A0A850HLX8</accession>
<reference evidence="4 5" key="1">
    <citation type="journal article" date="2020" name="Cell Host Microbe">
        <title>Functional and Genomic Variation between Human-Derived Isolates of Lachnospiraceae Reveals Inter- and Intra-Species Diversity.</title>
        <authorList>
            <person name="Sorbara M.T."/>
            <person name="Littmann E.R."/>
            <person name="Fontana E."/>
            <person name="Moody T.U."/>
            <person name="Kohout C.E."/>
            <person name="Gjonbalaj M."/>
            <person name="Eaton V."/>
            <person name="Seok R."/>
            <person name="Leiner I.M."/>
            <person name="Pamer E.G."/>
        </authorList>
    </citation>
    <scope>NUCLEOTIDE SEQUENCE [LARGE SCALE GENOMIC DNA]</scope>
    <source>
        <strain evidence="3 4">MSK.17.11</strain>
        <strain evidence="2 5">MSK.17.38</strain>
    </source>
</reference>
<evidence type="ECO:0000256" key="1">
    <source>
        <dbReference type="SAM" id="Phobius"/>
    </source>
</evidence>
<dbReference type="Proteomes" id="UP000701680">
    <property type="component" value="Unassembled WGS sequence"/>
</dbReference>
<dbReference type="EMBL" id="JAAITX010000002">
    <property type="protein sequence ID" value="NVH57723.1"/>
    <property type="molecule type" value="Genomic_DNA"/>
</dbReference>
<protein>
    <submittedName>
        <fullName evidence="3">DUF1275 domain-containing protein</fullName>
    </submittedName>
</protein>
<dbReference type="PANTHER" id="PTHR37314:SF4">
    <property type="entry name" value="UPF0700 TRANSMEMBRANE PROTEIN YOAK"/>
    <property type="match status" value="1"/>
</dbReference>
<dbReference type="AlphaFoldDB" id="A0A850HLX8"/>
<dbReference type="EMBL" id="JAAIUO010000002">
    <property type="protein sequence ID" value="NSK14190.1"/>
    <property type="molecule type" value="Genomic_DNA"/>
</dbReference>
<keyword evidence="1" id="KW-0812">Transmembrane</keyword>
<organism evidence="3 4">
    <name type="scientific">Dorea phocaeensis</name>
    <dbReference type="NCBI Taxonomy" id="2040291"/>
    <lineage>
        <taxon>Bacteria</taxon>
        <taxon>Bacillati</taxon>
        <taxon>Bacillota</taxon>
        <taxon>Clostridia</taxon>
        <taxon>Lachnospirales</taxon>
        <taxon>Lachnospiraceae</taxon>
        <taxon>Dorea</taxon>
    </lineage>
</organism>
<dbReference type="OrthoDB" id="7057004at2"/>
<evidence type="ECO:0000313" key="2">
    <source>
        <dbReference type="EMBL" id="NSK14190.1"/>
    </source>
</evidence>
<feature type="transmembrane region" description="Helical" evidence="1">
    <location>
        <begin position="198"/>
        <end position="218"/>
    </location>
</feature>
<feature type="transmembrane region" description="Helical" evidence="1">
    <location>
        <begin position="85"/>
        <end position="105"/>
    </location>
</feature>
<dbReference type="RefSeq" id="WP_101695546.1">
    <property type="nucleotide sequence ID" value="NZ_JAAITX010000002.1"/>
</dbReference>
<evidence type="ECO:0000313" key="5">
    <source>
        <dbReference type="Proteomes" id="UP000701680"/>
    </source>
</evidence>
<keyword evidence="4" id="KW-1185">Reference proteome</keyword>
<proteinExistence type="predicted"/>
<dbReference type="InterPro" id="IPR010699">
    <property type="entry name" value="DUF1275"/>
</dbReference>
<gene>
    <name evidence="3" type="ORF">G5A66_03455</name>
    <name evidence="2" type="ORF">G5A75_04745</name>
</gene>
<keyword evidence="1" id="KW-1133">Transmembrane helix</keyword>
<dbReference type="Pfam" id="PF06912">
    <property type="entry name" value="DUF1275"/>
    <property type="match status" value="1"/>
</dbReference>
<reference evidence="3" key="2">
    <citation type="submission" date="2020-02" db="EMBL/GenBank/DDBJ databases">
        <authorList>
            <person name="Littmann E."/>
            <person name="Sorbara M."/>
        </authorList>
    </citation>
    <scope>NUCLEOTIDE SEQUENCE</scope>
    <source>
        <strain evidence="3">MSK.17.11</strain>
        <strain evidence="2">MSK.17.38</strain>
    </source>
</reference>
<comment type="caution">
    <text evidence="3">The sequence shown here is derived from an EMBL/GenBank/DDBJ whole genome shotgun (WGS) entry which is preliminary data.</text>
</comment>
<feature type="transmembrane region" description="Helical" evidence="1">
    <location>
        <begin position="224"/>
        <end position="241"/>
    </location>
</feature>
<dbReference type="Proteomes" id="UP000528555">
    <property type="component" value="Unassembled WGS sequence"/>
</dbReference>
<name>A0A850HLX8_9FIRM</name>
<evidence type="ECO:0000313" key="3">
    <source>
        <dbReference type="EMBL" id="NVH57723.1"/>
    </source>
</evidence>
<feature type="transmembrane region" description="Helical" evidence="1">
    <location>
        <begin position="117"/>
        <end position="136"/>
    </location>
</feature>
<sequence>MKEEKKEEQQIRKEQPGRRIKGQRIRDRLAIPVHETFRVAALLALVGGFLDAYTYLMRGGVFANAQTGNMVLLGLKIAEGNIEKAVYYLIPIAAFALGVFVTEVIKKYGAMREMGRLEHWIIAIEMILILIVGFVPQSVPDAAVNITISFVCSLQVNSFRTMKSLPYATTMCTGNLRSGTEKLFRFLINKEEKAGIQAAHYFGIIGIFIVGAILGALLCGIFGVYSVWICCLLLLIVFLTIRKA</sequence>
<evidence type="ECO:0000313" key="4">
    <source>
        <dbReference type="Proteomes" id="UP000528555"/>
    </source>
</evidence>
<dbReference type="PANTHER" id="PTHR37314">
    <property type="entry name" value="SLR0142 PROTEIN"/>
    <property type="match status" value="1"/>
</dbReference>